<accession>A0ACB8Z5L2</accession>
<organism evidence="1 2">
    <name type="scientific">Arctium lappa</name>
    <name type="common">Greater burdock</name>
    <name type="synonym">Lappa major</name>
    <dbReference type="NCBI Taxonomy" id="4217"/>
    <lineage>
        <taxon>Eukaryota</taxon>
        <taxon>Viridiplantae</taxon>
        <taxon>Streptophyta</taxon>
        <taxon>Embryophyta</taxon>
        <taxon>Tracheophyta</taxon>
        <taxon>Spermatophyta</taxon>
        <taxon>Magnoliopsida</taxon>
        <taxon>eudicotyledons</taxon>
        <taxon>Gunneridae</taxon>
        <taxon>Pentapetalae</taxon>
        <taxon>asterids</taxon>
        <taxon>campanulids</taxon>
        <taxon>Asterales</taxon>
        <taxon>Asteraceae</taxon>
        <taxon>Carduoideae</taxon>
        <taxon>Cardueae</taxon>
        <taxon>Arctiinae</taxon>
        <taxon>Arctium</taxon>
    </lineage>
</organism>
<name>A0ACB8Z5L2_ARCLA</name>
<evidence type="ECO:0000313" key="2">
    <source>
        <dbReference type="Proteomes" id="UP001055879"/>
    </source>
</evidence>
<sequence length="131" mass="14897">MQVHHPWNHPSSHPPLVLSPSSKLSSQCRTQSPPSYSSWRSCFHFHDFFKPTLQTCFSQCQIGSEDSKLSSSLRSQSWYLFSTDIIVTISKYKKEVAETVIEKAKNLCKHLQNVKVDVNVDAKVEQGIQGM</sequence>
<comment type="caution">
    <text evidence="1">The sequence shown here is derived from an EMBL/GenBank/DDBJ whole genome shotgun (WGS) entry which is preliminary data.</text>
</comment>
<dbReference type="Proteomes" id="UP001055879">
    <property type="component" value="Linkage Group LG11"/>
</dbReference>
<protein>
    <submittedName>
        <fullName evidence="1">Uncharacterized protein</fullName>
    </submittedName>
</protein>
<reference evidence="1 2" key="2">
    <citation type="journal article" date="2022" name="Mol. Ecol. Resour.">
        <title>The genomes of chicory, endive, great burdock and yacon provide insights into Asteraceae paleo-polyploidization history and plant inulin production.</title>
        <authorList>
            <person name="Fan W."/>
            <person name="Wang S."/>
            <person name="Wang H."/>
            <person name="Wang A."/>
            <person name="Jiang F."/>
            <person name="Liu H."/>
            <person name="Zhao H."/>
            <person name="Xu D."/>
            <person name="Zhang Y."/>
        </authorList>
    </citation>
    <scope>NUCLEOTIDE SEQUENCE [LARGE SCALE GENOMIC DNA]</scope>
    <source>
        <strain evidence="2">cv. Niubang</strain>
    </source>
</reference>
<keyword evidence="2" id="KW-1185">Reference proteome</keyword>
<gene>
    <name evidence="1" type="ORF">L6452_32397</name>
</gene>
<proteinExistence type="predicted"/>
<evidence type="ECO:0000313" key="1">
    <source>
        <dbReference type="EMBL" id="KAI3692580.1"/>
    </source>
</evidence>
<reference evidence="2" key="1">
    <citation type="journal article" date="2022" name="Mol. Ecol. Resour.">
        <title>The genomes of chicory, endive, great burdock and yacon provide insights into Asteraceae palaeo-polyploidization history and plant inulin production.</title>
        <authorList>
            <person name="Fan W."/>
            <person name="Wang S."/>
            <person name="Wang H."/>
            <person name="Wang A."/>
            <person name="Jiang F."/>
            <person name="Liu H."/>
            <person name="Zhao H."/>
            <person name="Xu D."/>
            <person name="Zhang Y."/>
        </authorList>
    </citation>
    <scope>NUCLEOTIDE SEQUENCE [LARGE SCALE GENOMIC DNA]</scope>
    <source>
        <strain evidence="2">cv. Niubang</strain>
    </source>
</reference>
<dbReference type="EMBL" id="CM042057">
    <property type="protein sequence ID" value="KAI3692580.1"/>
    <property type="molecule type" value="Genomic_DNA"/>
</dbReference>